<keyword evidence="3" id="KW-0560">Oxidoreductase</keyword>
<dbReference type="eggNOG" id="COG2180">
    <property type="taxonomic scope" value="Bacteria"/>
</dbReference>
<dbReference type="InterPro" id="IPR020945">
    <property type="entry name" value="DMSO/NO3_reduct_chaperone"/>
</dbReference>
<dbReference type="GO" id="GO:0051131">
    <property type="term" value="P:chaperone-mediated protein complex assembly"/>
    <property type="evidence" value="ECO:0007669"/>
    <property type="project" value="InterPro"/>
</dbReference>
<proteinExistence type="predicted"/>
<dbReference type="InterPro" id="IPR003765">
    <property type="entry name" value="NO3_reductase_chaperone_NarJ"/>
</dbReference>
<gene>
    <name evidence="3" type="ordered locus">BC1003_4844</name>
</gene>
<dbReference type="PANTHER" id="PTHR43680">
    <property type="entry name" value="NITRATE REDUCTASE MOLYBDENUM COFACTOR ASSEMBLY CHAPERONE"/>
    <property type="match status" value="1"/>
</dbReference>
<dbReference type="EC" id="1.7.99.4" evidence="3"/>
<dbReference type="HOGENOM" id="CLU_084469_0_1_4"/>
<evidence type="ECO:0000313" key="3">
    <source>
        <dbReference type="EMBL" id="ADN60767.1"/>
    </source>
</evidence>
<dbReference type="GO" id="GO:0042128">
    <property type="term" value="P:nitrate assimilation"/>
    <property type="evidence" value="ECO:0007669"/>
    <property type="project" value="UniProtKB-KW"/>
</dbReference>
<protein>
    <submittedName>
        <fullName evidence="3">Nitrate reductase molybdenum cofactor assembly chaperone</fullName>
        <ecNumber evidence="3">1.7.99.4</ecNumber>
    </submittedName>
</protein>
<sequence length="247" mass="26810">MSTHTAFSDSLATTLRVLAHLLDYPDAALRAHLPAMRAALRAQRTLSEQRLTEIDALFDQLLDSEGLDAEASYVDLFDRGRGTALHLFEHVHGDSRDRGPAMIDLIRTYEEAGLYLSSHELPDHLTVVLEYASTQPPAAAADFLREIAHILRSLFSALTRRESAYASVLAALLELAGEPTKLVEVPAEPALDETWREPAAFGGCSSEGQRNAGAVQPVHVVRTSRQPLSIQPGQLGQPGQFAHGAST</sequence>
<dbReference type="GO" id="GO:0016491">
    <property type="term" value="F:oxidoreductase activity"/>
    <property type="evidence" value="ECO:0007669"/>
    <property type="project" value="UniProtKB-KW"/>
</dbReference>
<dbReference type="GO" id="GO:0016530">
    <property type="term" value="F:metallochaperone activity"/>
    <property type="evidence" value="ECO:0007669"/>
    <property type="project" value="TreeGrafter"/>
</dbReference>
<evidence type="ECO:0000256" key="1">
    <source>
        <dbReference type="ARBA" id="ARBA00023063"/>
    </source>
</evidence>
<dbReference type="NCBIfam" id="TIGR00684">
    <property type="entry name" value="narJ"/>
    <property type="match status" value="1"/>
</dbReference>
<keyword evidence="1" id="KW-0534">Nitrate assimilation</keyword>
<dbReference type="KEGG" id="bgf:BC1003_4844"/>
<evidence type="ECO:0000256" key="2">
    <source>
        <dbReference type="SAM" id="MobiDB-lite"/>
    </source>
</evidence>
<reference evidence="3" key="1">
    <citation type="submission" date="2010-09" db="EMBL/GenBank/DDBJ databases">
        <title>Complete sequence of chromosome2 of Burkholderia sp. CCGE1003.</title>
        <authorList>
            <consortium name="US DOE Joint Genome Institute"/>
            <person name="Lucas S."/>
            <person name="Copeland A."/>
            <person name="Lapidus A."/>
            <person name="Cheng J.-F."/>
            <person name="Bruce D."/>
            <person name="Goodwin L."/>
            <person name="Pitluck S."/>
            <person name="Daligault H."/>
            <person name="Davenport K."/>
            <person name="Detter J.C."/>
            <person name="Han C."/>
            <person name="Tapia R."/>
            <person name="Land M."/>
            <person name="Hauser L."/>
            <person name="Jeffries C."/>
            <person name="Kyrpides N."/>
            <person name="Ivanova N."/>
            <person name="Ovchinnikova G."/>
            <person name="Martinez-Romero E."/>
            <person name="Rogel M.A."/>
            <person name="Auchtung J."/>
            <person name="Tiedje J.M."/>
            <person name="Woyke T."/>
        </authorList>
    </citation>
    <scope>NUCLEOTIDE SEQUENCE</scope>
    <source>
        <strain evidence="3">CCGE1003</strain>
    </source>
</reference>
<dbReference type="OrthoDB" id="8478585at2"/>
<dbReference type="Gene3D" id="1.10.3480.10">
    <property type="entry name" value="TorD-like"/>
    <property type="match status" value="1"/>
</dbReference>
<dbReference type="AlphaFoldDB" id="E1TIF6"/>
<dbReference type="SUPFAM" id="SSF89155">
    <property type="entry name" value="TorD-like"/>
    <property type="match status" value="1"/>
</dbReference>
<dbReference type="EMBL" id="CP002218">
    <property type="protein sequence ID" value="ADN60767.1"/>
    <property type="molecule type" value="Genomic_DNA"/>
</dbReference>
<dbReference type="PANTHER" id="PTHR43680:SF2">
    <property type="entry name" value="NITRATE REDUCTASE MOLYBDENUM COFACTOR ASSEMBLY CHAPERONE NARJ"/>
    <property type="match status" value="1"/>
</dbReference>
<dbReference type="GO" id="GO:0051082">
    <property type="term" value="F:unfolded protein binding"/>
    <property type="evidence" value="ECO:0007669"/>
    <property type="project" value="InterPro"/>
</dbReference>
<accession>E1TIF6</accession>
<dbReference type="Pfam" id="PF02613">
    <property type="entry name" value="Nitrate_red_del"/>
    <property type="match status" value="1"/>
</dbReference>
<name>E1TIF6_BURSG</name>
<organism evidence="3">
    <name type="scientific">Burkholderia sp. (strain CCGE1003)</name>
    <dbReference type="NCBI Taxonomy" id="640512"/>
    <lineage>
        <taxon>Bacteria</taxon>
        <taxon>Pseudomonadati</taxon>
        <taxon>Pseudomonadota</taxon>
        <taxon>Betaproteobacteria</taxon>
        <taxon>Burkholderiales</taxon>
        <taxon>Burkholderiaceae</taxon>
        <taxon>Burkholderia</taxon>
    </lineage>
</organism>
<dbReference type="InterPro" id="IPR036411">
    <property type="entry name" value="TorD-like_sf"/>
</dbReference>
<feature type="region of interest" description="Disordered" evidence="2">
    <location>
        <begin position="227"/>
        <end position="247"/>
    </location>
</feature>
<dbReference type="STRING" id="640512.BC1003_4844"/>